<dbReference type="InParanoid" id="A0A517SAC9"/>
<comment type="catalytic activity">
    <reaction evidence="5">
        <text>ethanolamine = acetaldehyde + NH4(+)</text>
        <dbReference type="Rhea" id="RHEA:15313"/>
        <dbReference type="ChEBI" id="CHEBI:15343"/>
        <dbReference type="ChEBI" id="CHEBI:28938"/>
        <dbReference type="ChEBI" id="CHEBI:57603"/>
        <dbReference type="EC" id="4.3.1.7"/>
    </reaction>
</comment>
<dbReference type="GO" id="GO:0008851">
    <property type="term" value="F:ethanolamine ammonia-lyase activity"/>
    <property type="evidence" value="ECO:0007669"/>
    <property type="project" value="UniProtKB-UniRule"/>
</dbReference>
<evidence type="ECO:0000313" key="6">
    <source>
        <dbReference type="EMBL" id="QDT53084.1"/>
    </source>
</evidence>
<dbReference type="EMBL" id="CP036271">
    <property type="protein sequence ID" value="QDT53084.1"/>
    <property type="molecule type" value="Genomic_DNA"/>
</dbReference>
<evidence type="ECO:0000256" key="1">
    <source>
        <dbReference type="ARBA" id="ARBA00022628"/>
    </source>
</evidence>
<evidence type="ECO:0000256" key="2">
    <source>
        <dbReference type="ARBA" id="ARBA00023239"/>
    </source>
</evidence>
<keyword evidence="4 5" id="KW-1283">Bacterial microcompartment</keyword>
<dbReference type="Proteomes" id="UP000315700">
    <property type="component" value="Chromosome"/>
</dbReference>
<dbReference type="InterPro" id="IPR042251">
    <property type="entry name" value="EutC_C"/>
</dbReference>
<feature type="binding site" evidence="5">
    <location>
        <position position="183"/>
    </location>
    <ligand>
        <name>adenosylcob(III)alamin</name>
        <dbReference type="ChEBI" id="CHEBI:18408"/>
    </ligand>
</feature>
<proteinExistence type="inferred from homology"/>
<dbReference type="AlphaFoldDB" id="A0A517SAC9"/>
<dbReference type="FunCoup" id="A0A517SAC9">
    <property type="interactions" value="24"/>
</dbReference>
<keyword evidence="3 5" id="KW-0170">Cobalt</keyword>
<keyword evidence="7" id="KW-1185">Reference proteome</keyword>
<comment type="subunit">
    <text evidence="5">The basic unit is a heterodimer which dimerizes to form tetramers. The heterotetramers trimerize; 6 large subunits form a core ring with 6 small subunits projecting outwards.</text>
</comment>
<dbReference type="KEGG" id="ccos:Pan44_10990"/>
<keyword evidence="2 5" id="KW-0456">Lyase</keyword>
<accession>A0A517SAC9</accession>
<dbReference type="GO" id="GO:0006520">
    <property type="term" value="P:amino acid metabolic process"/>
    <property type="evidence" value="ECO:0007669"/>
    <property type="project" value="InterPro"/>
</dbReference>
<dbReference type="PANTHER" id="PTHR39330">
    <property type="entry name" value="ETHANOLAMINE AMMONIA-LYASE LIGHT CHAIN"/>
    <property type="match status" value="1"/>
</dbReference>
<dbReference type="Pfam" id="PF05985">
    <property type="entry name" value="EutC"/>
    <property type="match status" value="1"/>
</dbReference>
<feature type="binding site" evidence="5">
    <location>
        <position position="162"/>
    </location>
    <ligand>
        <name>adenosylcob(III)alamin</name>
        <dbReference type="ChEBI" id="CHEBI:18408"/>
    </ligand>
</feature>
<dbReference type="HAMAP" id="MF_00601">
    <property type="entry name" value="EutC"/>
    <property type="match status" value="1"/>
</dbReference>
<dbReference type="GO" id="GO:0046336">
    <property type="term" value="P:ethanolamine catabolic process"/>
    <property type="evidence" value="ECO:0007669"/>
    <property type="project" value="UniProtKB-UniRule"/>
</dbReference>
<comment type="subcellular location">
    <subcellularLocation>
        <location evidence="5">Bacterial microcompartment</location>
    </subcellularLocation>
</comment>
<dbReference type="Gene3D" id="3.40.50.11240">
    <property type="entry name" value="Ethanolamine ammonia-lyase light chain (EutC)"/>
    <property type="match status" value="1"/>
</dbReference>
<evidence type="ECO:0000256" key="3">
    <source>
        <dbReference type="ARBA" id="ARBA00023285"/>
    </source>
</evidence>
<comment type="cofactor">
    <cofactor evidence="5">
        <name>adenosylcob(III)alamin</name>
        <dbReference type="ChEBI" id="CHEBI:18408"/>
    </cofactor>
    <text evidence="5">Binds between the large and small subunits.</text>
</comment>
<dbReference type="EC" id="4.3.1.7" evidence="5"/>
<dbReference type="OrthoDB" id="114248at2"/>
<dbReference type="UniPathway" id="UPA00560"/>
<comment type="function">
    <text evidence="5">Catalyzes the deamination of various vicinal amino-alcohols to oxo compounds. Allows this organism to utilize ethanolamine as the sole source of nitrogen and carbon in the presence of external vitamin B12.</text>
</comment>
<comment type="similarity">
    <text evidence="5">Belongs to the EutC family.</text>
</comment>
<protein>
    <recommendedName>
        <fullName evidence="5">Ethanolamine ammonia-lyase small subunit</fullName>
        <shortName evidence="5">EAL small subunit</shortName>
        <ecNumber evidence="5">4.3.1.7</ecNumber>
    </recommendedName>
</protein>
<comment type="pathway">
    <text evidence="5">Amine and polyamine degradation; ethanolamine degradation.</text>
</comment>
<comment type="caution">
    <text evidence="5">Lacks conserved residue(s) required for the propagation of feature annotation.</text>
</comment>
<dbReference type="GO" id="GO:0031419">
    <property type="term" value="F:cobalamin binding"/>
    <property type="evidence" value="ECO:0007669"/>
    <property type="project" value="UniProtKB-UniRule"/>
</dbReference>
<dbReference type="InterPro" id="IPR042255">
    <property type="entry name" value="EutC_N"/>
</dbReference>
<evidence type="ECO:0000256" key="4">
    <source>
        <dbReference type="ARBA" id="ARBA00024446"/>
    </source>
</evidence>
<organism evidence="6 7">
    <name type="scientific">Caulifigura coniformis</name>
    <dbReference type="NCBI Taxonomy" id="2527983"/>
    <lineage>
        <taxon>Bacteria</taxon>
        <taxon>Pseudomonadati</taxon>
        <taxon>Planctomycetota</taxon>
        <taxon>Planctomycetia</taxon>
        <taxon>Planctomycetales</taxon>
        <taxon>Planctomycetaceae</taxon>
        <taxon>Caulifigura</taxon>
    </lineage>
</organism>
<evidence type="ECO:0000256" key="5">
    <source>
        <dbReference type="HAMAP-Rule" id="MF_00601"/>
    </source>
</evidence>
<dbReference type="Gene3D" id="1.10.30.40">
    <property type="entry name" value="Ethanolamine ammonia-lyase light chain (EutC), N-terminal domain"/>
    <property type="match status" value="1"/>
</dbReference>
<dbReference type="RefSeq" id="WP_145027996.1">
    <property type="nucleotide sequence ID" value="NZ_CP036271.1"/>
</dbReference>
<reference evidence="6 7" key="1">
    <citation type="submission" date="2019-02" db="EMBL/GenBank/DDBJ databases">
        <title>Deep-cultivation of Planctomycetes and their phenomic and genomic characterization uncovers novel biology.</title>
        <authorList>
            <person name="Wiegand S."/>
            <person name="Jogler M."/>
            <person name="Boedeker C."/>
            <person name="Pinto D."/>
            <person name="Vollmers J."/>
            <person name="Rivas-Marin E."/>
            <person name="Kohn T."/>
            <person name="Peeters S.H."/>
            <person name="Heuer A."/>
            <person name="Rast P."/>
            <person name="Oberbeckmann S."/>
            <person name="Bunk B."/>
            <person name="Jeske O."/>
            <person name="Meyerdierks A."/>
            <person name="Storesund J.E."/>
            <person name="Kallscheuer N."/>
            <person name="Luecker S."/>
            <person name="Lage O.M."/>
            <person name="Pohl T."/>
            <person name="Merkel B.J."/>
            <person name="Hornburger P."/>
            <person name="Mueller R.-W."/>
            <person name="Bruemmer F."/>
            <person name="Labrenz M."/>
            <person name="Spormann A.M."/>
            <person name="Op den Camp H."/>
            <person name="Overmann J."/>
            <person name="Amann R."/>
            <person name="Jetten M.S.M."/>
            <person name="Mascher T."/>
            <person name="Medema M.H."/>
            <person name="Devos D.P."/>
            <person name="Kaster A.-K."/>
            <person name="Ovreas L."/>
            <person name="Rohde M."/>
            <person name="Galperin M.Y."/>
            <person name="Jogler C."/>
        </authorList>
    </citation>
    <scope>NUCLEOTIDE SEQUENCE [LARGE SCALE GENOMIC DNA]</scope>
    <source>
        <strain evidence="6 7">Pan44</strain>
    </source>
</reference>
<dbReference type="PANTHER" id="PTHR39330:SF1">
    <property type="entry name" value="ETHANOLAMINE AMMONIA-LYASE SMALL SUBUNIT"/>
    <property type="match status" value="1"/>
</dbReference>
<dbReference type="InterPro" id="IPR009246">
    <property type="entry name" value="EutC"/>
</dbReference>
<dbReference type="GO" id="GO:0009350">
    <property type="term" value="C:ethanolamine ammonia-lyase complex"/>
    <property type="evidence" value="ECO:0007669"/>
    <property type="project" value="UniProtKB-UniRule"/>
</dbReference>
<name>A0A517SAC9_9PLAN</name>
<dbReference type="GO" id="GO:0031471">
    <property type="term" value="C:ethanolamine degradation polyhedral organelle"/>
    <property type="evidence" value="ECO:0007669"/>
    <property type="project" value="UniProtKB-UniRule"/>
</dbReference>
<dbReference type="NCBIfam" id="NF003971">
    <property type="entry name" value="PRK05465.1"/>
    <property type="match status" value="1"/>
</dbReference>
<gene>
    <name evidence="5 6" type="primary">eutC</name>
    <name evidence="6" type="ORF">Pan44_10990</name>
</gene>
<evidence type="ECO:0000313" key="7">
    <source>
        <dbReference type="Proteomes" id="UP000315700"/>
    </source>
</evidence>
<sequence length="302" mass="32879">MNDSLLGPSGHLAPLLNRIRDQTPARLFHGRSGLSYRTSTQLELRADHAAARDAVHTELVLERDFPEGFFASRPVVEVTSQAESRPQFLARPDLGRRLGPAAREALAQACPRQPDVQLVIGDGLSSAAVIRQVPELLPRLDALIAARGWRSGRLILVHRCRVGVMNEIGEWIAPGVVVLLIGERPGLATAESLSAYLAYRPREGDNDSRRNLISNIHARGTGPETAANRIANLIDQMLLHRISGCDLKEESSQRLMDGQFPSIGDTLGRPDVQPALRAGENVPARCQDLAAARDATNFPKEG</sequence>
<keyword evidence="1 5" id="KW-0846">Cobalamin</keyword>